<gene>
    <name evidence="1" type="ORF">GMARGA_LOCUS11909</name>
</gene>
<name>A0ABN7UXL8_GIGMA</name>
<proteinExistence type="predicted"/>
<reference evidence="1 2" key="1">
    <citation type="submission" date="2021-06" db="EMBL/GenBank/DDBJ databases">
        <authorList>
            <person name="Kallberg Y."/>
            <person name="Tangrot J."/>
            <person name="Rosling A."/>
        </authorList>
    </citation>
    <scope>NUCLEOTIDE SEQUENCE [LARGE SCALE GENOMIC DNA]</scope>
    <source>
        <strain evidence="1 2">120-4 pot B 10/14</strain>
    </source>
</reference>
<sequence>MVSSFKPSESSEGKEDIPPKKLCETWNEEAVKDYHSPEIADVVRNEAKKVYENSDLKMYDVTNIKFKLVEQFFVRKSYYSLKSGTIKKSNALWLVNLTDSVHTTNKHGDYLHLIAVGM</sequence>
<accession>A0ABN7UXL8</accession>
<evidence type="ECO:0000313" key="2">
    <source>
        <dbReference type="Proteomes" id="UP000789901"/>
    </source>
</evidence>
<dbReference type="Proteomes" id="UP000789901">
    <property type="component" value="Unassembled WGS sequence"/>
</dbReference>
<evidence type="ECO:0000313" key="1">
    <source>
        <dbReference type="EMBL" id="CAG8697539.1"/>
    </source>
</evidence>
<comment type="caution">
    <text evidence="1">The sequence shown here is derived from an EMBL/GenBank/DDBJ whole genome shotgun (WGS) entry which is preliminary data.</text>
</comment>
<organism evidence="1 2">
    <name type="scientific">Gigaspora margarita</name>
    <dbReference type="NCBI Taxonomy" id="4874"/>
    <lineage>
        <taxon>Eukaryota</taxon>
        <taxon>Fungi</taxon>
        <taxon>Fungi incertae sedis</taxon>
        <taxon>Mucoromycota</taxon>
        <taxon>Glomeromycotina</taxon>
        <taxon>Glomeromycetes</taxon>
        <taxon>Diversisporales</taxon>
        <taxon>Gigasporaceae</taxon>
        <taxon>Gigaspora</taxon>
    </lineage>
</organism>
<protein>
    <submittedName>
        <fullName evidence="1">3893_t:CDS:1</fullName>
    </submittedName>
</protein>
<keyword evidence="2" id="KW-1185">Reference proteome</keyword>
<dbReference type="EMBL" id="CAJVQB010007121">
    <property type="protein sequence ID" value="CAG8697539.1"/>
    <property type="molecule type" value="Genomic_DNA"/>
</dbReference>